<feature type="compositionally biased region" description="Basic and acidic residues" evidence="1">
    <location>
        <begin position="401"/>
        <end position="412"/>
    </location>
</feature>
<dbReference type="EMBL" id="BAABIA010000003">
    <property type="protein sequence ID" value="GAA5137355.1"/>
    <property type="molecule type" value="Genomic_DNA"/>
</dbReference>
<protein>
    <submittedName>
        <fullName evidence="2">Uncharacterized protein</fullName>
    </submittedName>
</protein>
<feature type="compositionally biased region" description="Basic and acidic residues" evidence="1">
    <location>
        <begin position="368"/>
        <end position="392"/>
    </location>
</feature>
<organism evidence="2 3">
    <name type="scientific">Prosthecobacter algae</name>
    <dbReference type="NCBI Taxonomy" id="1144682"/>
    <lineage>
        <taxon>Bacteria</taxon>
        <taxon>Pseudomonadati</taxon>
        <taxon>Verrucomicrobiota</taxon>
        <taxon>Verrucomicrobiia</taxon>
        <taxon>Verrucomicrobiales</taxon>
        <taxon>Verrucomicrobiaceae</taxon>
        <taxon>Prosthecobacter</taxon>
    </lineage>
</organism>
<gene>
    <name evidence="2" type="ORF">GCM10023213_13910</name>
</gene>
<feature type="region of interest" description="Disordered" evidence="1">
    <location>
        <begin position="270"/>
        <end position="297"/>
    </location>
</feature>
<accession>A0ABP9P1R4</accession>
<evidence type="ECO:0000313" key="2">
    <source>
        <dbReference type="EMBL" id="GAA5137355.1"/>
    </source>
</evidence>
<feature type="compositionally biased region" description="Gly residues" evidence="1">
    <location>
        <begin position="73"/>
        <end position="85"/>
    </location>
</feature>
<sequence length="546" mass="59661">MAEQRSYSINVTLKSEAQIAPIKTTEKAIEGVSKAAETASNKLTQTGKDLEDRFAKVKEMLARTREEVEKGKSGGGSDAGAGATGGLKDTLNQGLDKVLSGNILQGAGAAAGAAGAWQFGKMIGDEIMKGLEHWANGGSWSDYWDKTWQRLGEATGIESWSFPGRLKDVMRGAEMALADNQKQWQEWVKEINRAEPRDAINRLEELTISLNKTKLAMSQLMDVENARRQANMAGIDQDEQDAIQQIEMDPVLNQSDKTVAIQKARAEAERRRLAERTQQREDQASISRGGVTAAENDLQKKRQLEAEEMQRARQFAEISGVGKQASFGLSGEAADQAYKNAFETEAKRRGSDLTPDYDSSKQQQAAKDAVKAAEKALEEAKSKDQTTREKLAIEQGSDITNTERKLERDRVRSWSQSEAQRKQEEAANRPSEATQPDAPPMYDRSGEDQIRGALGELGQGTGDASRKAAYDEAAAGLKNNDTSEEEKAKLKQLAENLAASGTEQGTRLAETITQGLAKVAANQQAFDAALKRLEGQFAAFNERTAQ</sequence>
<reference evidence="3" key="1">
    <citation type="journal article" date="2019" name="Int. J. Syst. Evol. Microbiol.">
        <title>The Global Catalogue of Microorganisms (GCM) 10K type strain sequencing project: providing services to taxonomists for standard genome sequencing and annotation.</title>
        <authorList>
            <consortium name="The Broad Institute Genomics Platform"/>
            <consortium name="The Broad Institute Genome Sequencing Center for Infectious Disease"/>
            <person name="Wu L."/>
            <person name="Ma J."/>
        </authorList>
    </citation>
    <scope>NUCLEOTIDE SEQUENCE [LARGE SCALE GENOMIC DNA]</scope>
    <source>
        <strain evidence="3">JCM 18053</strain>
    </source>
</reference>
<dbReference type="RefSeq" id="WP_345735652.1">
    <property type="nucleotide sequence ID" value="NZ_BAABIA010000003.1"/>
</dbReference>
<feature type="compositionally biased region" description="Basic and acidic residues" evidence="1">
    <location>
        <begin position="270"/>
        <end position="283"/>
    </location>
</feature>
<feature type="region of interest" description="Disordered" evidence="1">
    <location>
        <begin position="63"/>
        <end position="85"/>
    </location>
</feature>
<proteinExistence type="predicted"/>
<evidence type="ECO:0000313" key="3">
    <source>
        <dbReference type="Proteomes" id="UP001499852"/>
    </source>
</evidence>
<dbReference type="Proteomes" id="UP001499852">
    <property type="component" value="Unassembled WGS sequence"/>
</dbReference>
<feature type="region of interest" description="Disordered" evidence="1">
    <location>
        <begin position="346"/>
        <end position="468"/>
    </location>
</feature>
<evidence type="ECO:0000256" key="1">
    <source>
        <dbReference type="SAM" id="MobiDB-lite"/>
    </source>
</evidence>
<name>A0ABP9P1R4_9BACT</name>
<keyword evidence="3" id="KW-1185">Reference proteome</keyword>
<feature type="compositionally biased region" description="Basic and acidic residues" evidence="1">
    <location>
        <begin position="63"/>
        <end position="72"/>
    </location>
</feature>
<comment type="caution">
    <text evidence="2">The sequence shown here is derived from an EMBL/GenBank/DDBJ whole genome shotgun (WGS) entry which is preliminary data.</text>
</comment>